<organism evidence="1 2">
    <name type="scientific">Ancylobacter tetraedralis</name>
    <dbReference type="NCBI Taxonomy" id="217068"/>
    <lineage>
        <taxon>Bacteria</taxon>
        <taxon>Pseudomonadati</taxon>
        <taxon>Pseudomonadota</taxon>
        <taxon>Alphaproteobacteria</taxon>
        <taxon>Hyphomicrobiales</taxon>
        <taxon>Xanthobacteraceae</taxon>
        <taxon>Ancylobacter</taxon>
    </lineage>
</organism>
<evidence type="ECO:0000313" key="2">
    <source>
        <dbReference type="Proteomes" id="UP000533469"/>
    </source>
</evidence>
<gene>
    <name evidence="1" type="ORF">FHS55_000404</name>
</gene>
<dbReference type="AlphaFoldDB" id="A0A839Z6U4"/>
<proteinExistence type="predicted"/>
<dbReference type="EMBL" id="JACICD010000001">
    <property type="protein sequence ID" value="MBB3769818.1"/>
    <property type="molecule type" value="Genomic_DNA"/>
</dbReference>
<accession>A0A839Z6U4</accession>
<comment type="caution">
    <text evidence="1">The sequence shown here is derived from an EMBL/GenBank/DDBJ whole genome shotgun (WGS) entry which is preliminary data.</text>
</comment>
<dbReference type="Proteomes" id="UP000533469">
    <property type="component" value="Unassembled WGS sequence"/>
</dbReference>
<reference evidence="1 2" key="1">
    <citation type="submission" date="2020-08" db="EMBL/GenBank/DDBJ databases">
        <title>Genomic Encyclopedia of Type Strains, Phase IV (KMG-IV): sequencing the most valuable type-strain genomes for metagenomic binning, comparative biology and taxonomic classification.</title>
        <authorList>
            <person name="Goeker M."/>
        </authorList>
    </citation>
    <scope>NUCLEOTIDE SEQUENCE [LARGE SCALE GENOMIC DNA]</scope>
    <source>
        <strain evidence="1 2">DSM 5895</strain>
    </source>
</reference>
<name>A0A839Z6U4_9HYPH</name>
<evidence type="ECO:0000313" key="1">
    <source>
        <dbReference type="EMBL" id="MBB3769818.1"/>
    </source>
</evidence>
<keyword evidence="2" id="KW-1185">Reference proteome</keyword>
<protein>
    <submittedName>
        <fullName evidence="1">Uncharacterized protein</fullName>
    </submittedName>
</protein>
<dbReference type="RefSeq" id="WP_183188004.1">
    <property type="nucleotide sequence ID" value="NZ_JACICD010000001.1"/>
</dbReference>
<sequence length="428" mass="44904">MSGEIDLAVPRTLSHAIGHDAQGYFGRQATDRLVRYAQSHAVPWERAGAVVDIDFLNDRASWYGLKFASIDRFLAAIGGTVLSGTGASRVIRLPWTDNSVYVVAEFINSADAWASGSRYPYEFYSNDNNRMTASRNTSGFLGVAAVTAGTTSYLPAGFGPIGGPILRVAASYGATMRGAYNGQDAQLSTNWPGAPVVTNLVVGGDRNGANFASPFRRFTIYADAVTDTARIKADSLPVWDCWVDGDSYGGGAGNPEIGFGRSLALLGWTPYMTAVGGSTLEQIKTRMLAAPAFAKALPTLWWDGDNNSFDATTANDVARHQAIIAALGHTNYLIIPTAKREGQSASAQTAVTALTAALLAAYPGKVLPCMPYLLSLSNGTTDVTAVANGNVPPSALMVDGVHLAAPAMTGIAALVDSAMRGFGWGMAA</sequence>